<dbReference type="GO" id="GO:0051015">
    <property type="term" value="F:actin filament binding"/>
    <property type="evidence" value="ECO:0007669"/>
    <property type="project" value="TreeGrafter"/>
</dbReference>
<dbReference type="GO" id="GO:0030136">
    <property type="term" value="C:clathrin-coated vesicle"/>
    <property type="evidence" value="ECO:0007669"/>
    <property type="project" value="TreeGrafter"/>
</dbReference>
<dbReference type="GO" id="GO:0035615">
    <property type="term" value="F:clathrin adaptor activity"/>
    <property type="evidence" value="ECO:0007669"/>
    <property type="project" value="TreeGrafter"/>
</dbReference>
<keyword evidence="6" id="KW-1185">Reference proteome</keyword>
<evidence type="ECO:0000256" key="1">
    <source>
        <dbReference type="ARBA" id="ARBA00004496"/>
    </source>
</evidence>
<dbReference type="GO" id="GO:0043325">
    <property type="term" value="F:phosphatidylinositol-3,4-bisphosphate binding"/>
    <property type="evidence" value="ECO:0007669"/>
    <property type="project" value="TreeGrafter"/>
</dbReference>
<dbReference type="PANTHER" id="PTHR10407">
    <property type="entry name" value="HUNTINGTIN INTERACTING PROTEIN 1"/>
    <property type="match status" value="1"/>
</dbReference>
<dbReference type="EMBL" id="ML119676">
    <property type="protein sequence ID" value="RPA81781.1"/>
    <property type="molecule type" value="Genomic_DNA"/>
</dbReference>
<evidence type="ECO:0000313" key="5">
    <source>
        <dbReference type="EMBL" id="RPA81781.1"/>
    </source>
</evidence>
<feature type="domain" description="I/LWEQ" evidence="4">
    <location>
        <begin position="527"/>
        <end position="774"/>
    </location>
</feature>
<evidence type="ECO:0000256" key="2">
    <source>
        <dbReference type="ARBA" id="ARBA00022490"/>
    </source>
</evidence>
<evidence type="ECO:0000313" key="6">
    <source>
        <dbReference type="Proteomes" id="UP000275078"/>
    </source>
</evidence>
<dbReference type="InterPro" id="IPR035964">
    <property type="entry name" value="I/LWEQ_dom_sf"/>
</dbReference>
<dbReference type="GO" id="GO:0030864">
    <property type="term" value="C:cortical actin cytoskeleton"/>
    <property type="evidence" value="ECO:0007669"/>
    <property type="project" value="TreeGrafter"/>
</dbReference>
<name>A0A3N4IC40_ASCIM</name>
<protein>
    <recommendedName>
        <fullName evidence="4">I/LWEQ domain-containing protein</fullName>
    </recommendedName>
</protein>
<dbReference type="Proteomes" id="UP000275078">
    <property type="component" value="Unassembled WGS sequence"/>
</dbReference>
<dbReference type="InterPro" id="IPR011417">
    <property type="entry name" value="ANTH_dom"/>
</dbReference>
<dbReference type="InterPro" id="IPR030224">
    <property type="entry name" value="Sla2_fam"/>
</dbReference>
<feature type="coiled-coil region" evidence="3">
    <location>
        <begin position="309"/>
        <end position="362"/>
    </location>
</feature>
<dbReference type="GO" id="GO:0007015">
    <property type="term" value="P:actin filament organization"/>
    <property type="evidence" value="ECO:0007669"/>
    <property type="project" value="TreeGrafter"/>
</dbReference>
<organism evidence="5 6">
    <name type="scientific">Ascobolus immersus RN42</name>
    <dbReference type="NCBI Taxonomy" id="1160509"/>
    <lineage>
        <taxon>Eukaryota</taxon>
        <taxon>Fungi</taxon>
        <taxon>Dikarya</taxon>
        <taxon>Ascomycota</taxon>
        <taxon>Pezizomycotina</taxon>
        <taxon>Pezizomycetes</taxon>
        <taxon>Pezizales</taxon>
        <taxon>Ascobolaceae</taxon>
        <taxon>Ascobolus</taxon>
    </lineage>
</organism>
<evidence type="ECO:0000259" key="4">
    <source>
        <dbReference type="PROSITE" id="PS50945"/>
    </source>
</evidence>
<reference evidence="5 6" key="1">
    <citation type="journal article" date="2018" name="Nat. Ecol. Evol.">
        <title>Pezizomycetes genomes reveal the molecular basis of ectomycorrhizal truffle lifestyle.</title>
        <authorList>
            <person name="Murat C."/>
            <person name="Payen T."/>
            <person name="Noel B."/>
            <person name="Kuo A."/>
            <person name="Morin E."/>
            <person name="Chen J."/>
            <person name="Kohler A."/>
            <person name="Krizsan K."/>
            <person name="Balestrini R."/>
            <person name="Da Silva C."/>
            <person name="Montanini B."/>
            <person name="Hainaut M."/>
            <person name="Levati E."/>
            <person name="Barry K.W."/>
            <person name="Belfiori B."/>
            <person name="Cichocki N."/>
            <person name="Clum A."/>
            <person name="Dockter R.B."/>
            <person name="Fauchery L."/>
            <person name="Guy J."/>
            <person name="Iotti M."/>
            <person name="Le Tacon F."/>
            <person name="Lindquist E.A."/>
            <person name="Lipzen A."/>
            <person name="Malagnac F."/>
            <person name="Mello A."/>
            <person name="Molinier V."/>
            <person name="Miyauchi S."/>
            <person name="Poulain J."/>
            <person name="Riccioni C."/>
            <person name="Rubini A."/>
            <person name="Sitrit Y."/>
            <person name="Splivallo R."/>
            <person name="Traeger S."/>
            <person name="Wang M."/>
            <person name="Zifcakova L."/>
            <person name="Wipf D."/>
            <person name="Zambonelli A."/>
            <person name="Paolocci F."/>
            <person name="Nowrousian M."/>
            <person name="Ottonello S."/>
            <person name="Baldrian P."/>
            <person name="Spatafora J.W."/>
            <person name="Henrissat B."/>
            <person name="Nagy L.G."/>
            <person name="Aury J.M."/>
            <person name="Wincker P."/>
            <person name="Grigoriev I.V."/>
            <person name="Bonfante P."/>
            <person name="Martin F.M."/>
        </authorList>
    </citation>
    <scope>NUCLEOTIDE SEQUENCE [LARGE SCALE GENOMIC DNA]</scope>
    <source>
        <strain evidence="5 6">RN42</strain>
    </source>
</reference>
<dbReference type="GO" id="GO:0006897">
    <property type="term" value="P:endocytosis"/>
    <property type="evidence" value="ECO:0007669"/>
    <property type="project" value="InterPro"/>
</dbReference>
<accession>A0A3N4IC40</accession>
<dbReference type="AlphaFoldDB" id="A0A3N4IC40"/>
<evidence type="ECO:0000256" key="3">
    <source>
        <dbReference type="SAM" id="Coils"/>
    </source>
</evidence>
<dbReference type="GO" id="GO:0048268">
    <property type="term" value="P:clathrin coat assembly"/>
    <property type="evidence" value="ECO:0007669"/>
    <property type="project" value="TreeGrafter"/>
</dbReference>
<dbReference type="InterPro" id="IPR002558">
    <property type="entry name" value="ILWEQ_dom"/>
</dbReference>
<comment type="subcellular location">
    <subcellularLocation>
        <location evidence="1">Cytoplasm</location>
    </subcellularLocation>
</comment>
<dbReference type="SUPFAM" id="SSF109885">
    <property type="entry name" value="I/LWEQ domain"/>
    <property type="match status" value="1"/>
</dbReference>
<dbReference type="Pfam" id="PF07651">
    <property type="entry name" value="ANTH"/>
    <property type="match status" value="1"/>
</dbReference>
<dbReference type="PROSITE" id="PS50945">
    <property type="entry name" value="I_LWEQ"/>
    <property type="match status" value="1"/>
</dbReference>
<dbReference type="OrthoDB" id="10262320at2759"/>
<dbReference type="PANTHER" id="PTHR10407:SF15">
    <property type="entry name" value="HUNTINGTIN INTERACTING PROTEIN 1"/>
    <property type="match status" value="1"/>
</dbReference>
<dbReference type="GO" id="GO:0080025">
    <property type="term" value="F:phosphatidylinositol-3,5-bisphosphate binding"/>
    <property type="evidence" value="ECO:0007669"/>
    <property type="project" value="TreeGrafter"/>
</dbReference>
<keyword evidence="3" id="KW-0175">Coiled coil</keyword>
<dbReference type="SMART" id="SM00307">
    <property type="entry name" value="ILWEQ"/>
    <property type="match status" value="1"/>
</dbReference>
<dbReference type="STRING" id="1160509.A0A3N4IC40"/>
<dbReference type="Gene3D" id="1.20.1410.10">
    <property type="entry name" value="I/LWEQ domain"/>
    <property type="match status" value="1"/>
</dbReference>
<sequence>MALQDQINSFQKLIFSHFRQSITNECKISALVPLVQESYGIYRFVTSMLRAMFQANGLVEVLEPLEKRYIAQFHRLANFYYECSNLKYLSRLIALPKLPERPVDLRKQQETVYLGLQPIEKVDEVSEREPNLSEFSNDNFRQEEDCERVEPFWENISLPQADAQGGTFDILPDMGFLTLEGPPPGPSAEASYQSNATFSTPVVSDHSSNVIQTYENRIGELENTLNQFQNSVAVTSSNVKASLDQAVLRAEMWAGKYENLAQLYTRLRKEHLTTIDKAKALDAKMKDYLLVAQRCKSLEKAIQEKSVLLLSVEREKNSAIAKLKEVEASTSLMGNATYHGIEDRLQGQLREKDEEIAIMKEAFDQSMIEIDSATKAHSKAEAELVALIESVLRSCVSYVKEAKSRLAESLGGIKLQSPELLFQIVEECGVLLLHLPEVLDGSGMQLLLENSLELAHGIGSIVMLSTAYAADLAAGEKLQLDDHLGDVAAIAERLFHDLSSSIGNYRLTHSATSNCVRLREKLTDLSLLLEGIEQVDLNKDSEDSNKSEVIRTALERTEKARLLVTSLKENLGSAHYSSFELALSSKIVQLAMDITNNVAKLLEKAAMTNDQVSGDKFAVATSARNYSLSRDWSNGFVSASKAIAGAISVLISVADGVLKAENDIEQLDVATQNVVSATTQLVVAARVKLTPNSSLRLDLENVAAAVISSCRLLHAQIRERLESAQSSNPELSMTSYELKVAEMDQQVRIVQLETALESARIKLGQLRKLSYAHSVATE</sequence>
<gene>
    <name evidence="5" type="ORF">BJ508DRAFT_414495</name>
</gene>
<dbReference type="GO" id="GO:0032051">
    <property type="term" value="F:clathrin light chain binding"/>
    <property type="evidence" value="ECO:0007669"/>
    <property type="project" value="TreeGrafter"/>
</dbReference>
<proteinExistence type="predicted"/>
<dbReference type="Pfam" id="PF01608">
    <property type="entry name" value="I_LWEQ"/>
    <property type="match status" value="1"/>
</dbReference>
<keyword evidence="2" id="KW-0963">Cytoplasm</keyword>